<name>A0A9X1Z396_9GAMM</name>
<dbReference type="InterPro" id="IPR029044">
    <property type="entry name" value="Nucleotide-diphossugar_trans"/>
</dbReference>
<dbReference type="Pfam" id="PF02348">
    <property type="entry name" value="CTP_transf_3"/>
    <property type="match status" value="1"/>
</dbReference>
<accession>A0A9X1Z396</accession>
<gene>
    <name evidence="1" type="ORF">L2749_01510</name>
</gene>
<comment type="caution">
    <text evidence="1">The sequence shown here is derived from an EMBL/GenBank/DDBJ whole genome shotgun (WGS) entry which is preliminary data.</text>
</comment>
<dbReference type="Proteomes" id="UP001139408">
    <property type="component" value="Unassembled WGS sequence"/>
</dbReference>
<dbReference type="AlphaFoldDB" id="A0A9X1Z396"/>
<protein>
    <submittedName>
        <fullName evidence="1">Glycosyltransferase family protein</fullName>
    </submittedName>
</protein>
<dbReference type="InterPro" id="IPR003329">
    <property type="entry name" value="Cytidylyl_trans"/>
</dbReference>
<reference evidence="1" key="1">
    <citation type="submission" date="2022-01" db="EMBL/GenBank/DDBJ databases">
        <title>Whole genome-based taxonomy of the Shewanellaceae.</title>
        <authorList>
            <person name="Martin-Rodriguez A.J."/>
        </authorList>
    </citation>
    <scope>NUCLEOTIDE SEQUENCE</scope>
    <source>
        <strain evidence="1">DSM 23803</strain>
    </source>
</reference>
<dbReference type="RefSeq" id="WP_188923651.1">
    <property type="nucleotide sequence ID" value="NZ_BMQI01000002.1"/>
</dbReference>
<dbReference type="PANTHER" id="PTHR42866">
    <property type="entry name" value="3-DEOXY-MANNO-OCTULOSONATE CYTIDYLYLTRANSFERASE"/>
    <property type="match status" value="1"/>
</dbReference>
<evidence type="ECO:0000313" key="1">
    <source>
        <dbReference type="EMBL" id="MCL1103942.1"/>
    </source>
</evidence>
<keyword evidence="2" id="KW-1185">Reference proteome</keyword>
<evidence type="ECO:0000313" key="2">
    <source>
        <dbReference type="Proteomes" id="UP001139408"/>
    </source>
</evidence>
<dbReference type="EMBL" id="JAKILJ010000002">
    <property type="protein sequence ID" value="MCL1103942.1"/>
    <property type="molecule type" value="Genomic_DNA"/>
</dbReference>
<dbReference type="Gene3D" id="3.90.550.10">
    <property type="entry name" value="Spore Coat Polysaccharide Biosynthesis Protein SpsA, Chain A"/>
    <property type="match status" value="1"/>
</dbReference>
<organism evidence="1 2">
    <name type="scientific">Shewanella algicola</name>
    <dbReference type="NCBI Taxonomy" id="640633"/>
    <lineage>
        <taxon>Bacteria</taxon>
        <taxon>Pseudomonadati</taxon>
        <taxon>Pseudomonadota</taxon>
        <taxon>Gammaproteobacteria</taxon>
        <taxon>Alteromonadales</taxon>
        <taxon>Shewanellaceae</taxon>
        <taxon>Shewanella</taxon>
    </lineage>
</organism>
<dbReference type="CDD" id="cd02518">
    <property type="entry name" value="GT2_SpsF"/>
    <property type="match status" value="1"/>
</dbReference>
<sequence>MRVICITQARMGSSRLPGKVLAPINGRPMLEYHIGRVKQSTLVDIHIIATTTESTDQPIVDYCEANQQLYFCGDEHDVLDRFYHAALMAQATDEDIIIRLTGDCPLICPSLIDEAVKQHRQGDISQYTHISLAYFPRGFDVEVFNMASLSNAYKEATTQPQREHVTLYLYSKPDAHIVSIETGQLIWGQFRLCVDEQDDLHLVEQLFEHLGNDWLEASPEKICTLLLNNPQLTKINAHVAQRTAH</sequence>
<proteinExistence type="predicted"/>
<dbReference type="PANTHER" id="PTHR42866:SF1">
    <property type="entry name" value="SPORE COAT POLYSACCHARIDE BIOSYNTHESIS PROTEIN SPSF"/>
    <property type="match status" value="1"/>
</dbReference>
<dbReference type="GO" id="GO:0005829">
    <property type="term" value="C:cytosol"/>
    <property type="evidence" value="ECO:0007669"/>
    <property type="project" value="TreeGrafter"/>
</dbReference>
<dbReference type="SUPFAM" id="SSF53448">
    <property type="entry name" value="Nucleotide-diphospho-sugar transferases"/>
    <property type="match status" value="1"/>
</dbReference>